<evidence type="ECO:0000313" key="2">
    <source>
        <dbReference type="Proteomes" id="UP000587586"/>
    </source>
</evidence>
<dbReference type="NCBIfam" id="NF045727">
    <property type="entry name" value="GSU3529_fam"/>
    <property type="match status" value="1"/>
</dbReference>
<dbReference type="AlphaFoldDB" id="A0A6V8NGS6"/>
<accession>A0A6V8NGS6</accession>
<gene>
    <name evidence="1" type="ORF">GMLC_44220</name>
</gene>
<sequence>MSSRLEQLELLRSTARELRQADEFPTWLLSEFEAILEHPDRYTREAALLERLLAEIRDYDPYAGMGCFGGGTSTATIQATLREILQK</sequence>
<keyword evidence="2" id="KW-1185">Reference proteome</keyword>
<evidence type="ECO:0000313" key="1">
    <source>
        <dbReference type="EMBL" id="GFO70843.1"/>
    </source>
</evidence>
<protein>
    <submittedName>
        <fullName evidence="1">Uncharacterized protein</fullName>
    </submittedName>
</protein>
<dbReference type="EMBL" id="BLXZ01000013">
    <property type="protein sequence ID" value="GFO70843.1"/>
    <property type="molecule type" value="Genomic_DNA"/>
</dbReference>
<reference evidence="2" key="1">
    <citation type="submission" date="2020-06" db="EMBL/GenBank/DDBJ databases">
        <title>Draft genomic sequecing of Geomonas sp. Red745.</title>
        <authorList>
            <person name="Itoh H."/>
            <person name="Xu Z.X."/>
            <person name="Ushijima N."/>
            <person name="Masuda Y."/>
            <person name="Shiratori Y."/>
            <person name="Senoo K."/>
        </authorList>
    </citation>
    <scope>NUCLEOTIDE SEQUENCE [LARGE SCALE GENOMIC DNA]</scope>
    <source>
        <strain evidence="2">Red745</strain>
    </source>
</reference>
<name>A0A6V8NGS6_9BACT</name>
<organism evidence="1 2">
    <name type="scientific">Geomonas limicola</name>
    <dbReference type="NCBI Taxonomy" id="2740186"/>
    <lineage>
        <taxon>Bacteria</taxon>
        <taxon>Pseudomonadati</taxon>
        <taxon>Thermodesulfobacteriota</taxon>
        <taxon>Desulfuromonadia</taxon>
        <taxon>Geobacterales</taxon>
        <taxon>Geobacteraceae</taxon>
        <taxon>Geomonas</taxon>
    </lineage>
</organism>
<comment type="caution">
    <text evidence="1">The sequence shown here is derived from an EMBL/GenBank/DDBJ whole genome shotgun (WGS) entry which is preliminary data.</text>
</comment>
<dbReference type="Proteomes" id="UP000587586">
    <property type="component" value="Unassembled WGS sequence"/>
</dbReference>
<dbReference type="RefSeq" id="WP_246329926.1">
    <property type="nucleotide sequence ID" value="NZ_BLXZ01000013.1"/>
</dbReference>
<proteinExistence type="predicted"/>